<name>A0A941D757_9MICO</name>
<reference evidence="2" key="1">
    <citation type="submission" date="2021-04" db="EMBL/GenBank/DDBJ databases">
        <title>Phycicoccus avicenniae sp. nov., a novel endophytic actinomycetes isolated from branch of Avicennia mariana.</title>
        <authorList>
            <person name="Tuo L."/>
        </authorList>
    </citation>
    <scope>NUCLEOTIDE SEQUENCE</scope>
    <source>
        <strain evidence="2">BSK3Z-2</strain>
    </source>
</reference>
<protein>
    <submittedName>
        <fullName evidence="2">Pyridoxamine 5'-phosphate oxidase family protein</fullName>
    </submittedName>
</protein>
<evidence type="ECO:0000313" key="3">
    <source>
        <dbReference type="Proteomes" id="UP000677016"/>
    </source>
</evidence>
<evidence type="ECO:0000313" key="2">
    <source>
        <dbReference type="EMBL" id="MBR7742861.1"/>
    </source>
</evidence>
<dbReference type="EMBL" id="JAGSNF010000006">
    <property type="protein sequence ID" value="MBR7742861.1"/>
    <property type="molecule type" value="Genomic_DNA"/>
</dbReference>
<accession>A0A941D757</accession>
<dbReference type="InterPro" id="IPR052917">
    <property type="entry name" value="Stress-Dev_Protein"/>
</dbReference>
<proteinExistence type="predicted"/>
<gene>
    <name evidence="2" type="ORF">KC207_06095</name>
</gene>
<dbReference type="SUPFAM" id="SSF50475">
    <property type="entry name" value="FMN-binding split barrel"/>
    <property type="match status" value="1"/>
</dbReference>
<keyword evidence="3" id="KW-1185">Reference proteome</keyword>
<feature type="domain" description="General stress protein FMN-binding split barrel" evidence="1">
    <location>
        <begin position="6"/>
        <end position="129"/>
    </location>
</feature>
<evidence type="ECO:0000259" key="1">
    <source>
        <dbReference type="Pfam" id="PF16242"/>
    </source>
</evidence>
<organism evidence="2 3">
    <name type="scientific">Phycicoccus avicenniae</name>
    <dbReference type="NCBI Taxonomy" id="2828860"/>
    <lineage>
        <taxon>Bacteria</taxon>
        <taxon>Bacillati</taxon>
        <taxon>Actinomycetota</taxon>
        <taxon>Actinomycetes</taxon>
        <taxon>Micrococcales</taxon>
        <taxon>Intrasporangiaceae</taxon>
        <taxon>Phycicoccus</taxon>
    </lineage>
</organism>
<dbReference type="InterPro" id="IPR012349">
    <property type="entry name" value="Split_barrel_FMN-bd"/>
</dbReference>
<dbReference type="AlphaFoldDB" id="A0A941D757"/>
<dbReference type="PANTHER" id="PTHR34818">
    <property type="entry name" value="PROTEIN BLI-3"/>
    <property type="match status" value="1"/>
</dbReference>
<dbReference type="RefSeq" id="WP_211602024.1">
    <property type="nucleotide sequence ID" value="NZ_JAGSNF010000006.1"/>
</dbReference>
<dbReference type="Pfam" id="PF16242">
    <property type="entry name" value="Pyrid_ox_like"/>
    <property type="match status" value="1"/>
</dbReference>
<sequence>MADTQDARSTVVDLVDRARTAMLTTTTPDGDRVSRPMVVQEAEFDGDLWFFTYDDSDKVRQIRDEPRVNVSLSNEGKSEWTSLSGTAELVHDRAKAEELWSKPLETWFPDGLDTEGLALLKVHGDTAEY</sequence>
<dbReference type="Proteomes" id="UP000677016">
    <property type="component" value="Unassembled WGS sequence"/>
</dbReference>
<dbReference type="InterPro" id="IPR038725">
    <property type="entry name" value="YdaG_split_barrel_FMN-bd"/>
</dbReference>
<dbReference type="PANTHER" id="PTHR34818:SF1">
    <property type="entry name" value="PROTEIN BLI-3"/>
    <property type="match status" value="1"/>
</dbReference>
<comment type="caution">
    <text evidence="2">The sequence shown here is derived from an EMBL/GenBank/DDBJ whole genome shotgun (WGS) entry which is preliminary data.</text>
</comment>
<dbReference type="Gene3D" id="2.30.110.10">
    <property type="entry name" value="Electron Transport, Fmn-binding Protein, Chain A"/>
    <property type="match status" value="1"/>
</dbReference>